<evidence type="ECO:0000313" key="9">
    <source>
        <dbReference type="Proteomes" id="UP000076744"/>
    </source>
</evidence>
<sequence>MTVPDSGSKTAEDVEKTDRIICSSAAPVAEDDDGIPDPGAERRLLLKCDLRLIPILGTLYLVSFLDRSNIANARLFGLEKDLAMPSTGFNNCLWIFYVPFILVEVPSNLFMSLNKIKPNQYLAGAMFILGVVSMCQGLVGSYGGLLACRFIMGIMEAALPPGAALLIGQYYKRHEYYLRFSYFFSFALLGSAFSGLLAYAIEHMNGLQNYAAWRWVFILEGLLTISFALVAWLVIPGFPSDATFLAAPERALLLSRLRLDRSNSEDTKLSSAGRALLDWKVWAFTLLFFCADMGAASVSAFTPTILHELGWTASRAQVMSIPVWMFSIAGTLAASYASGRLPARWPLVLLGAALALVGWCLQYAQVRPAAVRYFALYLVALGSVMQFPLLLGWLSGNVRGRARQAVAGAVQLGVGNCANFVASNVFITRERPRYPTGFATGVGIATLGIVTLVLVTVVLAWENGRLQRRQHDAEDDGGAQDKYRYLL</sequence>
<feature type="transmembrane region" description="Helical" evidence="6">
    <location>
        <begin position="370"/>
        <end position="394"/>
    </location>
</feature>
<dbReference type="FunFam" id="1.20.1250.20:FF:000057">
    <property type="entry name" value="MFS general substrate transporter"/>
    <property type="match status" value="1"/>
</dbReference>
<dbReference type="OrthoDB" id="310895at2759"/>
<keyword evidence="2" id="KW-0813">Transport</keyword>
<feature type="transmembrane region" description="Helical" evidence="6">
    <location>
        <begin position="439"/>
        <end position="461"/>
    </location>
</feature>
<dbReference type="RefSeq" id="XP_018701640.1">
    <property type="nucleotide sequence ID" value="XM_018851044.1"/>
</dbReference>
<dbReference type="SUPFAM" id="SSF103473">
    <property type="entry name" value="MFS general substrate transporter"/>
    <property type="match status" value="1"/>
</dbReference>
<dbReference type="EMBL" id="AZHB01000022">
    <property type="protein sequence ID" value="OAA56373.1"/>
    <property type="molecule type" value="Genomic_DNA"/>
</dbReference>
<evidence type="ECO:0000259" key="7">
    <source>
        <dbReference type="PROSITE" id="PS50850"/>
    </source>
</evidence>
<evidence type="ECO:0000256" key="2">
    <source>
        <dbReference type="ARBA" id="ARBA00022448"/>
    </source>
</evidence>
<dbReference type="Gene3D" id="1.20.1250.20">
    <property type="entry name" value="MFS general substrate transporter like domains"/>
    <property type="match status" value="2"/>
</dbReference>
<feature type="transmembrane region" description="Helical" evidence="6">
    <location>
        <begin position="281"/>
        <end position="301"/>
    </location>
</feature>
<keyword evidence="4 6" id="KW-1133">Transmembrane helix</keyword>
<feature type="transmembrane region" description="Helical" evidence="6">
    <location>
        <begin position="88"/>
        <end position="109"/>
    </location>
</feature>
<evidence type="ECO:0000256" key="1">
    <source>
        <dbReference type="ARBA" id="ARBA00004141"/>
    </source>
</evidence>
<dbReference type="PANTHER" id="PTHR43791:SF54">
    <property type="entry name" value="MAJOR FACILITATOR SUPERFAMILY (MFS) PROFILE DOMAIN-CONTAINING PROTEIN-RELATED"/>
    <property type="match status" value="1"/>
</dbReference>
<dbReference type="GO" id="GO:0016020">
    <property type="term" value="C:membrane"/>
    <property type="evidence" value="ECO:0007669"/>
    <property type="project" value="UniProtKB-SubCell"/>
</dbReference>
<feature type="transmembrane region" description="Helical" evidence="6">
    <location>
        <begin position="213"/>
        <end position="235"/>
    </location>
</feature>
<proteinExistence type="predicted"/>
<dbReference type="FunFam" id="1.20.1250.20:FF:000013">
    <property type="entry name" value="MFS general substrate transporter"/>
    <property type="match status" value="1"/>
</dbReference>
<dbReference type="GO" id="GO:0022857">
    <property type="term" value="F:transmembrane transporter activity"/>
    <property type="evidence" value="ECO:0007669"/>
    <property type="project" value="InterPro"/>
</dbReference>
<dbReference type="AlphaFoldDB" id="A0A167P7K7"/>
<organism evidence="8 9">
    <name type="scientific">Cordyceps fumosorosea (strain ARSEF 2679)</name>
    <name type="common">Isaria fumosorosea</name>
    <dbReference type="NCBI Taxonomy" id="1081104"/>
    <lineage>
        <taxon>Eukaryota</taxon>
        <taxon>Fungi</taxon>
        <taxon>Dikarya</taxon>
        <taxon>Ascomycota</taxon>
        <taxon>Pezizomycotina</taxon>
        <taxon>Sordariomycetes</taxon>
        <taxon>Hypocreomycetidae</taxon>
        <taxon>Hypocreales</taxon>
        <taxon>Cordycipitaceae</taxon>
        <taxon>Cordyceps</taxon>
    </lineage>
</organism>
<feature type="domain" description="Major facilitator superfamily (MFS) profile" evidence="7">
    <location>
        <begin position="52"/>
        <end position="463"/>
    </location>
</feature>
<dbReference type="InterPro" id="IPR020846">
    <property type="entry name" value="MFS_dom"/>
</dbReference>
<name>A0A167P7K7_CORFA</name>
<feature type="transmembrane region" description="Helical" evidence="6">
    <location>
        <begin position="121"/>
        <end position="144"/>
    </location>
</feature>
<evidence type="ECO:0000256" key="5">
    <source>
        <dbReference type="ARBA" id="ARBA00023136"/>
    </source>
</evidence>
<comment type="caution">
    <text evidence="8">The sequence shown here is derived from an EMBL/GenBank/DDBJ whole genome shotgun (WGS) entry which is preliminary data.</text>
</comment>
<dbReference type="Proteomes" id="UP000076744">
    <property type="component" value="Unassembled WGS sequence"/>
</dbReference>
<evidence type="ECO:0000256" key="6">
    <source>
        <dbReference type="SAM" id="Phobius"/>
    </source>
</evidence>
<dbReference type="InterPro" id="IPR011701">
    <property type="entry name" value="MFS"/>
</dbReference>
<evidence type="ECO:0000256" key="4">
    <source>
        <dbReference type="ARBA" id="ARBA00022989"/>
    </source>
</evidence>
<protein>
    <submittedName>
        <fullName evidence="8">Major facilitator superfamily domain, general substrate transporter</fullName>
    </submittedName>
</protein>
<accession>A0A167P7K7</accession>
<keyword evidence="5 6" id="KW-0472">Membrane</keyword>
<keyword evidence="3 6" id="KW-0812">Transmembrane</keyword>
<feature type="transmembrane region" description="Helical" evidence="6">
    <location>
        <begin position="406"/>
        <end position="427"/>
    </location>
</feature>
<gene>
    <name evidence="8" type="ORF">ISF_07441</name>
</gene>
<reference evidence="8 9" key="1">
    <citation type="journal article" date="2016" name="Genome Biol. Evol.">
        <title>Divergent and convergent evolution of fungal pathogenicity.</title>
        <authorList>
            <person name="Shang Y."/>
            <person name="Xiao G."/>
            <person name="Zheng P."/>
            <person name="Cen K."/>
            <person name="Zhan S."/>
            <person name="Wang C."/>
        </authorList>
    </citation>
    <scope>NUCLEOTIDE SEQUENCE [LARGE SCALE GENOMIC DNA]</scope>
    <source>
        <strain evidence="8 9">ARSEF 2679</strain>
    </source>
</reference>
<dbReference type="GeneID" id="30023733"/>
<feature type="transmembrane region" description="Helical" evidence="6">
    <location>
        <begin position="150"/>
        <end position="168"/>
    </location>
</feature>
<keyword evidence="9" id="KW-1185">Reference proteome</keyword>
<comment type="subcellular location">
    <subcellularLocation>
        <location evidence="1">Membrane</location>
        <topology evidence="1">Multi-pass membrane protein</topology>
    </subcellularLocation>
</comment>
<feature type="transmembrane region" description="Helical" evidence="6">
    <location>
        <begin position="321"/>
        <end position="338"/>
    </location>
</feature>
<feature type="transmembrane region" description="Helical" evidence="6">
    <location>
        <begin position="180"/>
        <end position="201"/>
    </location>
</feature>
<evidence type="ECO:0000313" key="8">
    <source>
        <dbReference type="EMBL" id="OAA56373.1"/>
    </source>
</evidence>
<dbReference type="PROSITE" id="PS50850">
    <property type="entry name" value="MFS"/>
    <property type="match status" value="1"/>
</dbReference>
<dbReference type="InterPro" id="IPR036259">
    <property type="entry name" value="MFS_trans_sf"/>
</dbReference>
<dbReference type="Pfam" id="PF07690">
    <property type="entry name" value="MFS_1"/>
    <property type="match status" value="1"/>
</dbReference>
<dbReference type="PANTHER" id="PTHR43791">
    <property type="entry name" value="PERMEASE-RELATED"/>
    <property type="match status" value="1"/>
</dbReference>
<evidence type="ECO:0000256" key="3">
    <source>
        <dbReference type="ARBA" id="ARBA00022692"/>
    </source>
</evidence>
<feature type="transmembrane region" description="Helical" evidence="6">
    <location>
        <begin position="345"/>
        <end position="364"/>
    </location>
</feature>